<name>A0A4D6MZE3_VIGUN</name>
<organism evidence="1 2">
    <name type="scientific">Vigna unguiculata</name>
    <name type="common">Cowpea</name>
    <dbReference type="NCBI Taxonomy" id="3917"/>
    <lineage>
        <taxon>Eukaryota</taxon>
        <taxon>Viridiplantae</taxon>
        <taxon>Streptophyta</taxon>
        <taxon>Embryophyta</taxon>
        <taxon>Tracheophyta</taxon>
        <taxon>Spermatophyta</taxon>
        <taxon>Magnoliopsida</taxon>
        <taxon>eudicotyledons</taxon>
        <taxon>Gunneridae</taxon>
        <taxon>Pentapetalae</taxon>
        <taxon>rosids</taxon>
        <taxon>fabids</taxon>
        <taxon>Fabales</taxon>
        <taxon>Fabaceae</taxon>
        <taxon>Papilionoideae</taxon>
        <taxon>50 kb inversion clade</taxon>
        <taxon>NPAAA clade</taxon>
        <taxon>indigoferoid/millettioid clade</taxon>
        <taxon>Phaseoleae</taxon>
        <taxon>Vigna</taxon>
    </lineage>
</organism>
<keyword evidence="2" id="KW-1185">Reference proteome</keyword>
<proteinExistence type="predicted"/>
<evidence type="ECO:0000313" key="2">
    <source>
        <dbReference type="Proteomes" id="UP000501690"/>
    </source>
</evidence>
<dbReference type="AlphaFoldDB" id="A0A4D6MZE3"/>
<accession>A0A4D6MZE3</accession>
<evidence type="ECO:0000313" key="1">
    <source>
        <dbReference type="EMBL" id="QCE06408.1"/>
    </source>
</evidence>
<gene>
    <name evidence="1" type="ORF">DEO72_LG9g1420</name>
</gene>
<reference evidence="1 2" key="1">
    <citation type="submission" date="2019-04" db="EMBL/GenBank/DDBJ databases">
        <title>An improved genome assembly and genetic linkage map for asparagus bean, Vigna unguiculata ssp. sesquipedialis.</title>
        <authorList>
            <person name="Xia Q."/>
            <person name="Zhang R."/>
            <person name="Dong Y."/>
        </authorList>
    </citation>
    <scope>NUCLEOTIDE SEQUENCE [LARGE SCALE GENOMIC DNA]</scope>
    <source>
        <tissue evidence="1">Leaf</tissue>
    </source>
</reference>
<sequence length="145" mass="16146">MNNFQNLNAIFQTTYGGTFEVVNDSYSVSKNKLNQILQVQTKCIAKQRCKSTCGKTCYGSYTATPGRVPIYEQSPYCPKTTKLVSQQLRRAIYLDPSVLATTNTLIPATLANPSHNSRVSRVHPPSRATTQEMLFRAITRGIPRA</sequence>
<dbReference type="Proteomes" id="UP000501690">
    <property type="component" value="Linkage Group LG9"/>
</dbReference>
<dbReference type="EMBL" id="CP039353">
    <property type="protein sequence ID" value="QCE06408.1"/>
    <property type="molecule type" value="Genomic_DNA"/>
</dbReference>
<protein>
    <submittedName>
        <fullName evidence="1">Uncharacterized protein</fullName>
    </submittedName>
</protein>